<dbReference type="SUPFAM" id="SSF53098">
    <property type="entry name" value="Ribonuclease H-like"/>
    <property type="match status" value="1"/>
</dbReference>
<dbReference type="CDD" id="cd05782">
    <property type="entry name" value="DNA_polB_like1_exo"/>
    <property type="match status" value="1"/>
</dbReference>
<keyword evidence="3" id="KW-1185">Reference proteome</keyword>
<proteinExistence type="predicted"/>
<name>A0A495J679_9SPHI</name>
<dbReference type="Gene3D" id="3.30.420.10">
    <property type="entry name" value="Ribonuclease H-like superfamily/Ribonuclease H"/>
    <property type="match status" value="1"/>
</dbReference>
<feature type="domain" description="Predicted 3'-5' exonuclease PolB-like" evidence="1">
    <location>
        <begin position="61"/>
        <end position="217"/>
    </location>
</feature>
<dbReference type="InterPro" id="IPR019288">
    <property type="entry name" value="3'-5'_exonuclease_PolB-like"/>
</dbReference>
<gene>
    <name evidence="2" type="ORF">BDD43_4099</name>
</gene>
<dbReference type="GO" id="GO:0003676">
    <property type="term" value="F:nucleic acid binding"/>
    <property type="evidence" value="ECO:0007669"/>
    <property type="project" value="InterPro"/>
</dbReference>
<dbReference type="EMBL" id="RBKU01000001">
    <property type="protein sequence ID" value="RKR83884.1"/>
    <property type="molecule type" value="Genomic_DNA"/>
</dbReference>
<evidence type="ECO:0000313" key="3">
    <source>
        <dbReference type="Proteomes" id="UP000268007"/>
    </source>
</evidence>
<evidence type="ECO:0000259" key="1">
    <source>
        <dbReference type="Pfam" id="PF10108"/>
    </source>
</evidence>
<evidence type="ECO:0000313" key="2">
    <source>
        <dbReference type="EMBL" id="RKR83884.1"/>
    </source>
</evidence>
<sequence>MLQQLDLQNILVLDIETVPQYANFEQVPPTLQKLWGAKTQYQRKDETPDEFYERAGIWAEFGKIICISVGIFTKEQPMGLRIKSYAGHNEGELLKEFCLLLKKQPVNMVLCAHNGKEFDFPYLCRRMLINGISLPLQLQIAGKKPWEINHLDTMELWKFGDYKSYTSLSLLTEIFNIPTPKDDIDGSMVGHVYWNENDLARICTYCQKDVIATAQLIRRFRGDELIADENVTIV</sequence>
<comment type="caution">
    <text evidence="2">The sequence shown here is derived from an EMBL/GenBank/DDBJ whole genome shotgun (WGS) entry which is preliminary data.</text>
</comment>
<dbReference type="InterPro" id="IPR036397">
    <property type="entry name" value="RNaseH_sf"/>
</dbReference>
<dbReference type="RefSeq" id="WP_121199332.1">
    <property type="nucleotide sequence ID" value="NZ_RBKU01000001.1"/>
</dbReference>
<accession>A0A495J679</accession>
<dbReference type="InterPro" id="IPR012337">
    <property type="entry name" value="RNaseH-like_sf"/>
</dbReference>
<reference evidence="2 3" key="1">
    <citation type="submission" date="2018-10" db="EMBL/GenBank/DDBJ databases">
        <title>Genomic Encyclopedia of Archaeal and Bacterial Type Strains, Phase II (KMG-II): from individual species to whole genera.</title>
        <authorList>
            <person name="Goeker M."/>
        </authorList>
    </citation>
    <scope>NUCLEOTIDE SEQUENCE [LARGE SCALE GENOMIC DNA]</scope>
    <source>
        <strain evidence="2 3">DSM 18602</strain>
    </source>
</reference>
<dbReference type="AlphaFoldDB" id="A0A495J679"/>
<protein>
    <recommendedName>
        <fullName evidence="1">Predicted 3'-5' exonuclease PolB-like domain-containing protein</fullName>
    </recommendedName>
</protein>
<dbReference type="Pfam" id="PF10108">
    <property type="entry name" value="DNA_pol_B_exo2"/>
    <property type="match status" value="1"/>
</dbReference>
<organism evidence="2 3">
    <name type="scientific">Mucilaginibacter gracilis</name>
    <dbReference type="NCBI Taxonomy" id="423350"/>
    <lineage>
        <taxon>Bacteria</taxon>
        <taxon>Pseudomonadati</taxon>
        <taxon>Bacteroidota</taxon>
        <taxon>Sphingobacteriia</taxon>
        <taxon>Sphingobacteriales</taxon>
        <taxon>Sphingobacteriaceae</taxon>
        <taxon>Mucilaginibacter</taxon>
    </lineage>
</organism>
<dbReference type="Proteomes" id="UP000268007">
    <property type="component" value="Unassembled WGS sequence"/>
</dbReference>
<dbReference type="OrthoDB" id="9773351at2"/>